<evidence type="ECO:0000256" key="1">
    <source>
        <dbReference type="ARBA" id="ARBA00008857"/>
    </source>
</evidence>
<keyword evidence="6" id="KW-1185">Reference proteome</keyword>
<dbReference type="InterPro" id="IPR011010">
    <property type="entry name" value="DNA_brk_join_enz"/>
</dbReference>
<dbReference type="Proteomes" id="UP000199149">
    <property type="component" value="Unassembled WGS sequence"/>
</dbReference>
<dbReference type="InterPro" id="IPR013762">
    <property type="entry name" value="Integrase-like_cat_sf"/>
</dbReference>
<dbReference type="SUPFAM" id="SSF56349">
    <property type="entry name" value="DNA breaking-rejoining enzymes"/>
    <property type="match status" value="1"/>
</dbReference>
<organism evidence="5 6">
    <name type="scientific">Algoriella xinjiangensis</name>
    <dbReference type="NCBI Taxonomy" id="684065"/>
    <lineage>
        <taxon>Bacteria</taxon>
        <taxon>Pseudomonadati</taxon>
        <taxon>Bacteroidota</taxon>
        <taxon>Flavobacteriia</taxon>
        <taxon>Flavobacteriales</taxon>
        <taxon>Weeksellaceae</taxon>
        <taxon>Algoriella</taxon>
    </lineage>
</organism>
<dbReference type="EMBL" id="FOUZ01000035">
    <property type="protein sequence ID" value="SFN74264.1"/>
    <property type="molecule type" value="Genomic_DNA"/>
</dbReference>
<dbReference type="InterPro" id="IPR010998">
    <property type="entry name" value="Integrase_recombinase_N"/>
</dbReference>
<evidence type="ECO:0000259" key="4">
    <source>
        <dbReference type="PROSITE" id="PS51898"/>
    </source>
</evidence>
<keyword evidence="3" id="KW-0233">DNA recombination</keyword>
<dbReference type="InterPro" id="IPR002104">
    <property type="entry name" value="Integrase_catalytic"/>
</dbReference>
<dbReference type="PROSITE" id="PS51898">
    <property type="entry name" value="TYR_RECOMBINASE"/>
    <property type="match status" value="1"/>
</dbReference>
<protein>
    <submittedName>
        <fullName evidence="5">Site-specific recombinase XerD</fullName>
    </submittedName>
</protein>
<evidence type="ECO:0000313" key="6">
    <source>
        <dbReference type="Proteomes" id="UP000199149"/>
    </source>
</evidence>
<evidence type="ECO:0000256" key="3">
    <source>
        <dbReference type="ARBA" id="ARBA00023172"/>
    </source>
</evidence>
<feature type="domain" description="Tyr recombinase" evidence="4">
    <location>
        <begin position="109"/>
        <end position="287"/>
    </location>
</feature>
<name>A0A1I5BHP7_9FLAO</name>
<gene>
    <name evidence="5" type="ORF">SAMN05421738_1352</name>
</gene>
<dbReference type="AlphaFoldDB" id="A0A1I5BHP7"/>
<dbReference type="GO" id="GO:0003677">
    <property type="term" value="F:DNA binding"/>
    <property type="evidence" value="ECO:0007669"/>
    <property type="project" value="UniProtKB-KW"/>
</dbReference>
<reference evidence="6" key="1">
    <citation type="submission" date="2016-10" db="EMBL/GenBank/DDBJ databases">
        <authorList>
            <person name="Varghese N."/>
            <person name="Submissions S."/>
        </authorList>
    </citation>
    <scope>NUCLEOTIDE SEQUENCE [LARGE SCALE GENOMIC DNA]</scope>
    <source>
        <strain evidence="6">XJ109</strain>
    </source>
</reference>
<comment type="similarity">
    <text evidence="1">Belongs to the 'phage' integrase family.</text>
</comment>
<dbReference type="PANTHER" id="PTHR30349">
    <property type="entry name" value="PHAGE INTEGRASE-RELATED"/>
    <property type="match status" value="1"/>
</dbReference>
<evidence type="ECO:0000256" key="2">
    <source>
        <dbReference type="ARBA" id="ARBA00023125"/>
    </source>
</evidence>
<dbReference type="Gene3D" id="1.10.150.130">
    <property type="match status" value="1"/>
</dbReference>
<dbReference type="GO" id="GO:0015074">
    <property type="term" value="P:DNA integration"/>
    <property type="evidence" value="ECO:0007669"/>
    <property type="project" value="InterPro"/>
</dbReference>
<proteinExistence type="inferred from homology"/>
<sequence>MLNRACREITGFSSLLQRLERNISILGRSQSTFKNYARHIASTALHFGCLPTDLDPEQVKDYLYELQQRSVMPSQSYFKHTVYGLRFLLRTEGLPYDYLALPSISKEKKLPVILSREEIWGMLQSADLLKHRLLIGLLYSCGLRCMEVRRIELKHLDFDRKLLHIVQSKGKKDRYVPLSDHIIRGLKTYISVEHPTTYLFTGNSFNQKDLNTGYSQRGVQWVIKSICKKAGIYKDVHTHTLRHSYATHLLEDGVNILLVQRLLGHSTIESTMVYLHVCQLENKKVHSPLDTVFELCRRNGK</sequence>
<keyword evidence="2" id="KW-0238">DNA-binding</keyword>
<accession>A0A1I5BHP7</accession>
<dbReference type="STRING" id="684065.SAMN05421738_1352"/>
<dbReference type="GO" id="GO:0006310">
    <property type="term" value="P:DNA recombination"/>
    <property type="evidence" value="ECO:0007669"/>
    <property type="project" value="UniProtKB-KW"/>
</dbReference>
<dbReference type="Gene3D" id="1.10.443.10">
    <property type="entry name" value="Intergrase catalytic core"/>
    <property type="match status" value="1"/>
</dbReference>
<dbReference type="PANTHER" id="PTHR30349:SF64">
    <property type="entry name" value="PROPHAGE INTEGRASE INTD-RELATED"/>
    <property type="match status" value="1"/>
</dbReference>
<evidence type="ECO:0000313" key="5">
    <source>
        <dbReference type="EMBL" id="SFN74264.1"/>
    </source>
</evidence>
<dbReference type="InterPro" id="IPR050090">
    <property type="entry name" value="Tyrosine_recombinase_XerCD"/>
</dbReference>
<dbReference type="Pfam" id="PF00589">
    <property type="entry name" value="Phage_integrase"/>
    <property type="match status" value="1"/>
</dbReference>